<comment type="caution">
    <text evidence="1">The sequence shown here is derived from an EMBL/GenBank/DDBJ whole genome shotgun (WGS) entry which is preliminary data.</text>
</comment>
<accession>A0A811V4V5</accession>
<reference evidence="1" key="1">
    <citation type="submission" date="2020-11" db="EMBL/GenBank/DDBJ databases">
        <authorList>
            <person name="Whitehead M."/>
        </authorList>
    </citation>
    <scope>NUCLEOTIDE SEQUENCE</scope>
    <source>
        <strain evidence="1">EGII</strain>
    </source>
</reference>
<gene>
    <name evidence="1" type="ORF">CCAP1982_LOCUS14213</name>
</gene>
<dbReference type="Proteomes" id="UP000606786">
    <property type="component" value="Unassembled WGS sequence"/>
</dbReference>
<dbReference type="AlphaFoldDB" id="A0A811V4V5"/>
<name>A0A811V4V5_CERCA</name>
<organism evidence="1 2">
    <name type="scientific">Ceratitis capitata</name>
    <name type="common">Mediterranean fruit fly</name>
    <name type="synonym">Tephritis capitata</name>
    <dbReference type="NCBI Taxonomy" id="7213"/>
    <lineage>
        <taxon>Eukaryota</taxon>
        <taxon>Metazoa</taxon>
        <taxon>Ecdysozoa</taxon>
        <taxon>Arthropoda</taxon>
        <taxon>Hexapoda</taxon>
        <taxon>Insecta</taxon>
        <taxon>Pterygota</taxon>
        <taxon>Neoptera</taxon>
        <taxon>Endopterygota</taxon>
        <taxon>Diptera</taxon>
        <taxon>Brachycera</taxon>
        <taxon>Muscomorpha</taxon>
        <taxon>Tephritoidea</taxon>
        <taxon>Tephritidae</taxon>
        <taxon>Ceratitis</taxon>
        <taxon>Ceratitis</taxon>
    </lineage>
</organism>
<dbReference type="OrthoDB" id="5803771at2759"/>
<dbReference type="EMBL" id="CAJHJT010000034">
    <property type="protein sequence ID" value="CAD7005871.1"/>
    <property type="molecule type" value="Genomic_DNA"/>
</dbReference>
<protein>
    <submittedName>
        <fullName evidence="1">(Mediterranean fruit fly) hypothetical protein</fullName>
    </submittedName>
</protein>
<evidence type="ECO:0000313" key="2">
    <source>
        <dbReference type="Proteomes" id="UP000606786"/>
    </source>
</evidence>
<keyword evidence="2" id="KW-1185">Reference proteome</keyword>
<evidence type="ECO:0000313" key="1">
    <source>
        <dbReference type="EMBL" id="CAD7005871.1"/>
    </source>
</evidence>
<sequence>MSHVPNAAAVASATAIIPKQLSSVRDEELRLVRELVAMVQAAKHTTDIQYELAAEVTDTSQQMHMRSRCHQAYNVASYVSWSGKRGWSGHYSTMPATATSTTEATPNGEVLRRRIYRILPKPSMSNEQGLQHAVTTSGVWYVHCAAYA</sequence>
<proteinExistence type="predicted"/>